<proteinExistence type="predicted"/>
<organism evidence="1">
    <name type="scientific">marine metagenome</name>
    <dbReference type="NCBI Taxonomy" id="408172"/>
    <lineage>
        <taxon>unclassified sequences</taxon>
        <taxon>metagenomes</taxon>
        <taxon>ecological metagenomes</taxon>
    </lineage>
</organism>
<feature type="non-terminal residue" evidence="1">
    <location>
        <position position="1"/>
    </location>
</feature>
<sequence length="55" mass="6236">VIKPNIFLIDGNTDYRPVNQCLGIPITLLAQPIQEISNGGDFWWRLELLPTNTNL</sequence>
<dbReference type="AlphaFoldDB" id="A0A382QG50"/>
<gene>
    <name evidence="1" type="ORF">METZ01_LOCUS336841</name>
</gene>
<reference evidence="1" key="1">
    <citation type="submission" date="2018-05" db="EMBL/GenBank/DDBJ databases">
        <authorList>
            <person name="Lanie J.A."/>
            <person name="Ng W.-L."/>
            <person name="Kazmierczak K.M."/>
            <person name="Andrzejewski T.M."/>
            <person name="Davidsen T.M."/>
            <person name="Wayne K.J."/>
            <person name="Tettelin H."/>
            <person name="Glass J.I."/>
            <person name="Rusch D."/>
            <person name="Podicherti R."/>
            <person name="Tsui H.-C.T."/>
            <person name="Winkler M.E."/>
        </authorList>
    </citation>
    <scope>NUCLEOTIDE SEQUENCE</scope>
</reference>
<dbReference type="EMBL" id="UINC01113994">
    <property type="protein sequence ID" value="SVC83987.1"/>
    <property type="molecule type" value="Genomic_DNA"/>
</dbReference>
<evidence type="ECO:0000313" key="1">
    <source>
        <dbReference type="EMBL" id="SVC83987.1"/>
    </source>
</evidence>
<accession>A0A382QG50</accession>
<name>A0A382QG50_9ZZZZ</name>
<protein>
    <submittedName>
        <fullName evidence="1">Uncharacterized protein</fullName>
    </submittedName>
</protein>